<dbReference type="Proteomes" id="UP001064489">
    <property type="component" value="Chromosome 1"/>
</dbReference>
<gene>
    <name evidence="2" type="ORF">LWI28_024114</name>
</gene>
<dbReference type="EMBL" id="JAJSOW010000003">
    <property type="protein sequence ID" value="KAI9196456.1"/>
    <property type="molecule type" value="Genomic_DNA"/>
</dbReference>
<reference evidence="2" key="2">
    <citation type="submission" date="2023-02" db="EMBL/GenBank/DDBJ databases">
        <authorList>
            <person name="Swenson N.G."/>
            <person name="Wegrzyn J.L."/>
            <person name="Mcevoy S.L."/>
        </authorList>
    </citation>
    <scope>NUCLEOTIDE SEQUENCE</scope>
    <source>
        <strain evidence="2">91603</strain>
        <tissue evidence="2">Leaf</tissue>
    </source>
</reference>
<accession>A0AAD5JNI8</accession>
<evidence type="ECO:0000313" key="3">
    <source>
        <dbReference type="Proteomes" id="UP001064489"/>
    </source>
</evidence>
<evidence type="ECO:0000313" key="2">
    <source>
        <dbReference type="EMBL" id="KAI9196456.1"/>
    </source>
</evidence>
<protein>
    <submittedName>
        <fullName evidence="2">Uncharacterized protein</fullName>
    </submittedName>
</protein>
<sequence>MGFDGGVGGGSFDDDVAGGSSFDSCVFVFVLVFAAGAVKALPSGFLFGSSSDPRPHLRFVVPSDADDAS</sequence>
<keyword evidence="1" id="KW-0812">Transmembrane</keyword>
<feature type="transmembrane region" description="Helical" evidence="1">
    <location>
        <begin position="26"/>
        <end position="48"/>
    </location>
</feature>
<keyword evidence="3" id="KW-1185">Reference proteome</keyword>
<dbReference type="AlphaFoldDB" id="A0AAD5JNI8"/>
<keyword evidence="1" id="KW-0472">Membrane</keyword>
<proteinExistence type="predicted"/>
<comment type="caution">
    <text evidence="2">The sequence shown here is derived from an EMBL/GenBank/DDBJ whole genome shotgun (WGS) entry which is preliminary data.</text>
</comment>
<reference evidence="2" key="1">
    <citation type="journal article" date="2022" name="Plant J.">
        <title>Strategies of tolerance reflected in two North American maple genomes.</title>
        <authorList>
            <person name="McEvoy S.L."/>
            <person name="Sezen U.U."/>
            <person name="Trouern-Trend A."/>
            <person name="McMahon S.M."/>
            <person name="Schaberg P.G."/>
            <person name="Yang J."/>
            <person name="Wegrzyn J.L."/>
            <person name="Swenson N.G."/>
        </authorList>
    </citation>
    <scope>NUCLEOTIDE SEQUENCE</scope>
    <source>
        <strain evidence="2">91603</strain>
    </source>
</reference>
<evidence type="ECO:0000256" key="1">
    <source>
        <dbReference type="SAM" id="Phobius"/>
    </source>
</evidence>
<keyword evidence="1" id="KW-1133">Transmembrane helix</keyword>
<name>A0AAD5JNI8_ACENE</name>
<organism evidence="2 3">
    <name type="scientific">Acer negundo</name>
    <name type="common">Box elder</name>
    <dbReference type="NCBI Taxonomy" id="4023"/>
    <lineage>
        <taxon>Eukaryota</taxon>
        <taxon>Viridiplantae</taxon>
        <taxon>Streptophyta</taxon>
        <taxon>Embryophyta</taxon>
        <taxon>Tracheophyta</taxon>
        <taxon>Spermatophyta</taxon>
        <taxon>Magnoliopsida</taxon>
        <taxon>eudicotyledons</taxon>
        <taxon>Gunneridae</taxon>
        <taxon>Pentapetalae</taxon>
        <taxon>rosids</taxon>
        <taxon>malvids</taxon>
        <taxon>Sapindales</taxon>
        <taxon>Sapindaceae</taxon>
        <taxon>Hippocastanoideae</taxon>
        <taxon>Acereae</taxon>
        <taxon>Acer</taxon>
    </lineage>
</organism>